<dbReference type="GO" id="GO:0005634">
    <property type="term" value="C:nucleus"/>
    <property type="evidence" value="ECO:0007669"/>
    <property type="project" value="UniProtKB-SubCell"/>
</dbReference>
<keyword evidence="3" id="KW-0539">Nucleus</keyword>
<evidence type="ECO:0000313" key="8">
    <source>
        <dbReference type="Proteomes" id="UP000694422"/>
    </source>
</evidence>
<dbReference type="InterPro" id="IPR004931">
    <property type="entry name" value="Pro/parathymosin"/>
</dbReference>
<dbReference type="Proteomes" id="UP000694422">
    <property type="component" value="Unplaced"/>
</dbReference>
<evidence type="ECO:0000256" key="3">
    <source>
        <dbReference type="ARBA" id="ARBA00023242"/>
    </source>
</evidence>
<keyword evidence="8" id="KW-1185">Reference proteome</keyword>
<comment type="function">
    <text evidence="4">Prothymosin alpha may mediate immune function by conferring resistance to certain opportunistic infections.</text>
</comment>
<evidence type="ECO:0000256" key="1">
    <source>
        <dbReference type="ARBA" id="ARBA00004123"/>
    </source>
</evidence>
<dbReference type="PANTHER" id="PTHR22745">
    <property type="entry name" value="PROTHYMOSIN ALPHA"/>
    <property type="match status" value="1"/>
</dbReference>
<accession>A0A8C9PNJ7</accession>
<evidence type="ECO:0000256" key="2">
    <source>
        <dbReference type="ARBA" id="ARBA00008032"/>
    </source>
</evidence>
<comment type="subcellular location">
    <subcellularLocation>
        <location evidence="1">Nucleus</location>
    </subcellularLocation>
</comment>
<proteinExistence type="inferred from homology"/>
<dbReference type="GO" id="GO:0043066">
    <property type="term" value="P:negative regulation of apoptotic process"/>
    <property type="evidence" value="ECO:0007669"/>
    <property type="project" value="TreeGrafter"/>
</dbReference>
<evidence type="ECO:0000256" key="6">
    <source>
        <dbReference type="ARBA" id="ARBA00040447"/>
    </source>
</evidence>
<evidence type="ECO:0000256" key="4">
    <source>
        <dbReference type="ARBA" id="ARBA00037621"/>
    </source>
</evidence>
<dbReference type="AlphaFoldDB" id="A0A8C9PNJ7"/>
<sequence length="124" mass="14647">MSDAATDTNSEITTKDLKEKMEVVEEAENGREEEVMVRKRMEMKMRRPRQLQANGQLKMMRMMMLVLDSKKGKIKLKIKVHHDLFTLHFPSQNLNVVTFERPAHCWQCHLQMTRALHHPTKTTM</sequence>
<evidence type="ECO:0000256" key="5">
    <source>
        <dbReference type="ARBA" id="ARBA00038744"/>
    </source>
</evidence>
<dbReference type="Pfam" id="PF03247">
    <property type="entry name" value="Prothymosin"/>
    <property type="match status" value="1"/>
</dbReference>
<comment type="similarity">
    <text evidence="2">Belongs to the pro/parathymosin family.</text>
</comment>
<reference evidence="7" key="2">
    <citation type="submission" date="2025-09" db="UniProtKB">
        <authorList>
            <consortium name="Ensembl"/>
        </authorList>
    </citation>
    <scope>IDENTIFICATION</scope>
</reference>
<dbReference type="GO" id="GO:0045944">
    <property type="term" value="P:positive regulation of transcription by RNA polymerase II"/>
    <property type="evidence" value="ECO:0007669"/>
    <property type="project" value="TreeGrafter"/>
</dbReference>
<protein>
    <recommendedName>
        <fullName evidence="6">Prothymosin alpha</fullName>
    </recommendedName>
</protein>
<name>A0A8C9PNJ7_SPEDA</name>
<dbReference type="Ensembl" id="ENSSDAT00000011237.1">
    <property type="protein sequence ID" value="ENSSDAP00000009897.1"/>
    <property type="gene ID" value="ENSSDAG00000009014.1"/>
</dbReference>
<comment type="subunit">
    <text evidence="5">Interacts with NUPR1; regulates apoptotic process.</text>
</comment>
<dbReference type="PANTHER" id="PTHR22745:SF0">
    <property type="entry name" value="PROTHYMOSIN ALPHA"/>
    <property type="match status" value="1"/>
</dbReference>
<reference evidence="7" key="1">
    <citation type="submission" date="2025-08" db="UniProtKB">
        <authorList>
            <consortium name="Ensembl"/>
        </authorList>
    </citation>
    <scope>IDENTIFICATION</scope>
</reference>
<dbReference type="GO" id="GO:0042393">
    <property type="term" value="F:histone binding"/>
    <property type="evidence" value="ECO:0007669"/>
    <property type="project" value="TreeGrafter"/>
</dbReference>
<evidence type="ECO:0000313" key="7">
    <source>
        <dbReference type="Ensembl" id="ENSSDAP00000009897.1"/>
    </source>
</evidence>
<organism evidence="7 8">
    <name type="scientific">Spermophilus dauricus</name>
    <name type="common">Daurian ground squirrel</name>
    <dbReference type="NCBI Taxonomy" id="99837"/>
    <lineage>
        <taxon>Eukaryota</taxon>
        <taxon>Metazoa</taxon>
        <taxon>Chordata</taxon>
        <taxon>Craniata</taxon>
        <taxon>Vertebrata</taxon>
        <taxon>Euteleostomi</taxon>
        <taxon>Mammalia</taxon>
        <taxon>Eutheria</taxon>
        <taxon>Euarchontoglires</taxon>
        <taxon>Glires</taxon>
        <taxon>Rodentia</taxon>
        <taxon>Sciuromorpha</taxon>
        <taxon>Sciuridae</taxon>
        <taxon>Xerinae</taxon>
        <taxon>Marmotini</taxon>
        <taxon>Spermophilus</taxon>
    </lineage>
</organism>